<name>A0A2S8SCT6_9RHOB</name>
<sequence length="206" mass="21500">MAMRFEGCKAGVARRLSVAFGGLSAPRPPEGISGKMKAGMAGLVLCLVAGPLAAEGGGDRVTVDGFHAMAVMTGDADWQKAWKEVPPEDAVALPEVTALKVGDRAWMVTAFANPEVRDGAIDIRCDLKIVRPDGTESSIPESPCAKGALEGDVTALHLTGMLIEMSAEAGDARGTWRAEIGITDANRGVRVPLVLQYELVDGEGAE</sequence>
<gene>
    <name evidence="1" type="ORF">LX70_00412</name>
</gene>
<accession>A0A2S8SCT6</accession>
<dbReference type="Proteomes" id="UP000238338">
    <property type="component" value="Unassembled WGS sequence"/>
</dbReference>
<dbReference type="RefSeq" id="WP_105512862.1">
    <property type="nucleotide sequence ID" value="NZ_PVEP01000001.1"/>
</dbReference>
<proteinExistence type="predicted"/>
<organism evidence="1 2">
    <name type="scientific">Albidovulum denitrificans</name>
    <dbReference type="NCBI Taxonomy" id="404881"/>
    <lineage>
        <taxon>Bacteria</taxon>
        <taxon>Pseudomonadati</taxon>
        <taxon>Pseudomonadota</taxon>
        <taxon>Alphaproteobacteria</taxon>
        <taxon>Rhodobacterales</taxon>
        <taxon>Paracoccaceae</taxon>
        <taxon>Albidovulum</taxon>
    </lineage>
</organism>
<evidence type="ECO:0000313" key="1">
    <source>
        <dbReference type="EMBL" id="PQV58600.1"/>
    </source>
</evidence>
<reference evidence="1 2" key="1">
    <citation type="submission" date="2018-02" db="EMBL/GenBank/DDBJ databases">
        <title>Genomic Encyclopedia of Archaeal and Bacterial Type Strains, Phase II (KMG-II): from individual species to whole genera.</title>
        <authorList>
            <person name="Goeker M."/>
        </authorList>
    </citation>
    <scope>NUCLEOTIDE SEQUENCE [LARGE SCALE GENOMIC DNA]</scope>
    <source>
        <strain evidence="1 2">DSM 18921</strain>
    </source>
</reference>
<comment type="caution">
    <text evidence="1">The sequence shown here is derived from an EMBL/GenBank/DDBJ whole genome shotgun (WGS) entry which is preliminary data.</text>
</comment>
<protein>
    <submittedName>
        <fullName evidence="1">Uncharacterized protein</fullName>
    </submittedName>
</protein>
<dbReference type="AlphaFoldDB" id="A0A2S8SCT6"/>
<dbReference type="OrthoDB" id="9149078at2"/>
<evidence type="ECO:0000313" key="2">
    <source>
        <dbReference type="Proteomes" id="UP000238338"/>
    </source>
</evidence>
<keyword evidence="2" id="KW-1185">Reference proteome</keyword>
<dbReference type="EMBL" id="PVEP01000001">
    <property type="protein sequence ID" value="PQV58600.1"/>
    <property type="molecule type" value="Genomic_DNA"/>
</dbReference>